<dbReference type="InterPro" id="IPR052752">
    <property type="entry name" value="NACHT-WD_repeat"/>
</dbReference>
<evidence type="ECO:0000256" key="1">
    <source>
        <dbReference type="ARBA" id="ARBA00022574"/>
    </source>
</evidence>
<feature type="domain" description="NWD1/2-like winged helix-turn-helix" evidence="3">
    <location>
        <begin position="107"/>
        <end position="195"/>
    </location>
</feature>
<sequence>LLWLPLELPPHVHIIISTNSDEKYTSLAAVRSLLTGHNSSFLEVGQLSEQEALTILRNELNNKKRSITDQQIVAFVEAFKRCPYPLFLKMTITDAIKWTSYQTIDVSKIGETMTNVVTSRFARLERDHGEPLIRRAVGYITASRQGLTSNEMEDIMSLDDTIMDDVVTTYKLSRRRIPTLLWIRLQEDMNDLITECW</sequence>
<feature type="non-terminal residue" evidence="4">
    <location>
        <position position="1"/>
    </location>
</feature>
<evidence type="ECO:0000313" key="4">
    <source>
        <dbReference type="EMBL" id="CEK61606.1"/>
    </source>
</evidence>
<keyword evidence="2" id="KW-0677">Repeat</keyword>
<keyword evidence="1" id="KW-0853">WD repeat</keyword>
<organism evidence="4">
    <name type="scientific">Arion vulgaris</name>
    <dbReference type="NCBI Taxonomy" id="1028688"/>
    <lineage>
        <taxon>Eukaryota</taxon>
        <taxon>Metazoa</taxon>
        <taxon>Spiralia</taxon>
        <taxon>Lophotrochozoa</taxon>
        <taxon>Mollusca</taxon>
        <taxon>Gastropoda</taxon>
        <taxon>Heterobranchia</taxon>
        <taxon>Euthyneura</taxon>
        <taxon>Panpulmonata</taxon>
        <taxon>Eupulmonata</taxon>
        <taxon>Stylommatophora</taxon>
        <taxon>Helicina</taxon>
        <taxon>Arionoidea</taxon>
        <taxon>Arionidae</taxon>
        <taxon>Arion</taxon>
    </lineage>
</organism>
<dbReference type="EMBL" id="HACG01014741">
    <property type="protein sequence ID" value="CEK61606.1"/>
    <property type="molecule type" value="Transcribed_RNA"/>
</dbReference>
<protein>
    <recommendedName>
        <fullName evidence="3">NWD1/2-like winged helix-turn-helix domain-containing protein</fullName>
    </recommendedName>
</protein>
<dbReference type="Pfam" id="PF25469">
    <property type="entry name" value="WHD_NWD1"/>
    <property type="match status" value="1"/>
</dbReference>
<evidence type="ECO:0000256" key="2">
    <source>
        <dbReference type="ARBA" id="ARBA00022737"/>
    </source>
</evidence>
<proteinExistence type="predicted"/>
<reference evidence="4" key="1">
    <citation type="submission" date="2014-12" db="EMBL/GenBank/DDBJ databases">
        <title>Insight into the proteome of Arion vulgaris.</title>
        <authorList>
            <person name="Aradska J."/>
            <person name="Bulat T."/>
            <person name="Smidak R."/>
            <person name="Sarate P."/>
            <person name="Gangsoo J."/>
            <person name="Sialana F."/>
            <person name="Bilban M."/>
            <person name="Lubec G."/>
        </authorList>
    </citation>
    <scope>NUCLEOTIDE SEQUENCE</scope>
    <source>
        <tissue evidence="4">Skin</tissue>
    </source>
</reference>
<gene>
    <name evidence="4" type="primary">ORF42712</name>
</gene>
<name>A0A0B6Z110_9EUPU</name>
<dbReference type="InterPro" id="IPR057588">
    <property type="entry name" value="NWD1/2-like_WH"/>
</dbReference>
<dbReference type="PANTHER" id="PTHR19871:SF14">
    <property type="entry name" value="DUF4062 DOMAIN-CONTAINING PROTEIN"/>
    <property type="match status" value="1"/>
</dbReference>
<accession>A0A0B6Z110</accession>
<evidence type="ECO:0000259" key="3">
    <source>
        <dbReference type="Pfam" id="PF25469"/>
    </source>
</evidence>
<dbReference type="AlphaFoldDB" id="A0A0B6Z110"/>
<feature type="non-terminal residue" evidence="4">
    <location>
        <position position="197"/>
    </location>
</feature>
<dbReference type="PANTHER" id="PTHR19871">
    <property type="entry name" value="BETA TRANSDUCIN-RELATED PROTEIN"/>
    <property type="match status" value="1"/>
</dbReference>